<keyword evidence="3 10" id="KW-0812">Transmembrane</keyword>
<keyword evidence="7" id="KW-0869">Chloride channel</keyword>
<feature type="transmembrane region" description="Helical" evidence="10">
    <location>
        <begin position="425"/>
        <end position="442"/>
    </location>
</feature>
<evidence type="ECO:0000313" key="12">
    <source>
        <dbReference type="EMBL" id="EFV01482.1"/>
    </source>
</evidence>
<dbReference type="Proteomes" id="UP000004754">
    <property type="component" value="Unassembled WGS sequence"/>
</dbReference>
<dbReference type="PROSITE" id="PS51202">
    <property type="entry name" value="RCK_C"/>
    <property type="match status" value="1"/>
</dbReference>
<evidence type="ECO:0000259" key="11">
    <source>
        <dbReference type="PROSITE" id="PS51202"/>
    </source>
</evidence>
<dbReference type="InterPro" id="IPR014743">
    <property type="entry name" value="Cl-channel_core"/>
</dbReference>
<dbReference type="Gene3D" id="1.10.3080.10">
    <property type="entry name" value="Clc chloride channel"/>
    <property type="match status" value="1"/>
</dbReference>
<evidence type="ECO:0000256" key="9">
    <source>
        <dbReference type="ARBA" id="ARBA00023303"/>
    </source>
</evidence>
<keyword evidence="5" id="KW-0406">Ion transport</keyword>
<keyword evidence="9" id="KW-0407">Ion channel</keyword>
<dbReference type="InterPro" id="IPR050368">
    <property type="entry name" value="ClC-type_chloride_channel"/>
</dbReference>
<dbReference type="eggNOG" id="COG0569">
    <property type="taxonomic scope" value="Bacteria"/>
</dbReference>
<feature type="transmembrane region" description="Helical" evidence="10">
    <location>
        <begin position="47"/>
        <end position="65"/>
    </location>
</feature>
<evidence type="ECO:0000256" key="4">
    <source>
        <dbReference type="ARBA" id="ARBA00022989"/>
    </source>
</evidence>
<organism evidence="12 13">
    <name type="scientific">Pseudoramibacter alactolyticus ATCC 23263</name>
    <dbReference type="NCBI Taxonomy" id="887929"/>
    <lineage>
        <taxon>Bacteria</taxon>
        <taxon>Bacillati</taxon>
        <taxon>Bacillota</taxon>
        <taxon>Clostridia</taxon>
        <taxon>Eubacteriales</taxon>
        <taxon>Eubacteriaceae</taxon>
        <taxon>Pseudoramibacter</taxon>
    </lineage>
</organism>
<feature type="domain" description="RCK C-terminal" evidence="11">
    <location>
        <begin position="462"/>
        <end position="544"/>
    </location>
</feature>
<dbReference type="GO" id="GO:0005254">
    <property type="term" value="F:chloride channel activity"/>
    <property type="evidence" value="ECO:0007669"/>
    <property type="project" value="UniProtKB-KW"/>
</dbReference>
<dbReference type="OrthoDB" id="9812438at2"/>
<dbReference type="InterPro" id="IPR036721">
    <property type="entry name" value="RCK_C_sf"/>
</dbReference>
<dbReference type="GO" id="GO:0008324">
    <property type="term" value="F:monoatomic cation transmembrane transporter activity"/>
    <property type="evidence" value="ECO:0007669"/>
    <property type="project" value="InterPro"/>
</dbReference>
<dbReference type="SUPFAM" id="SSF81340">
    <property type="entry name" value="Clc chloride channel"/>
    <property type="match status" value="1"/>
</dbReference>
<dbReference type="InterPro" id="IPR006037">
    <property type="entry name" value="RCK_C"/>
</dbReference>
<dbReference type="InterPro" id="IPR001807">
    <property type="entry name" value="ClC"/>
</dbReference>
<dbReference type="PANTHER" id="PTHR43427">
    <property type="entry name" value="CHLORIDE CHANNEL PROTEIN CLC-E"/>
    <property type="match status" value="1"/>
</dbReference>
<dbReference type="GO" id="GO:0006813">
    <property type="term" value="P:potassium ion transport"/>
    <property type="evidence" value="ECO:0007669"/>
    <property type="project" value="InterPro"/>
</dbReference>
<comment type="caution">
    <text evidence="12">The sequence shown here is derived from an EMBL/GenBank/DDBJ whole genome shotgun (WGS) entry which is preliminary data.</text>
</comment>
<evidence type="ECO:0000256" key="3">
    <source>
        <dbReference type="ARBA" id="ARBA00022692"/>
    </source>
</evidence>
<keyword evidence="8" id="KW-0868">Chloride</keyword>
<dbReference type="eggNOG" id="COG0038">
    <property type="taxonomic scope" value="Bacteria"/>
</dbReference>
<gene>
    <name evidence="12" type="ORF">HMP0721_1403</name>
</gene>
<proteinExistence type="predicted"/>
<keyword evidence="6 10" id="KW-0472">Membrane</keyword>
<evidence type="ECO:0000256" key="1">
    <source>
        <dbReference type="ARBA" id="ARBA00004141"/>
    </source>
</evidence>
<keyword evidence="2" id="KW-0813">Transport</keyword>
<dbReference type="STRING" id="887929.HMP0721_1403"/>
<keyword evidence="4 10" id="KW-1133">Transmembrane helix</keyword>
<evidence type="ECO:0000313" key="13">
    <source>
        <dbReference type="Proteomes" id="UP000004754"/>
    </source>
</evidence>
<evidence type="ECO:0000256" key="8">
    <source>
        <dbReference type="ARBA" id="ARBA00023214"/>
    </source>
</evidence>
<comment type="subcellular location">
    <subcellularLocation>
        <location evidence="1">Membrane</location>
        <topology evidence="1">Multi-pass membrane protein</topology>
    </subcellularLocation>
</comment>
<evidence type="ECO:0000256" key="5">
    <source>
        <dbReference type="ARBA" id="ARBA00023065"/>
    </source>
</evidence>
<dbReference type="PANTHER" id="PTHR43427:SF6">
    <property type="entry name" value="CHLORIDE CHANNEL PROTEIN CLC-E"/>
    <property type="match status" value="1"/>
</dbReference>
<feature type="transmembrane region" description="Helical" evidence="10">
    <location>
        <begin position="296"/>
        <end position="316"/>
    </location>
</feature>
<feature type="transmembrane region" description="Helical" evidence="10">
    <location>
        <begin position="85"/>
        <end position="107"/>
    </location>
</feature>
<evidence type="ECO:0000256" key="7">
    <source>
        <dbReference type="ARBA" id="ARBA00023173"/>
    </source>
</evidence>
<keyword evidence="13" id="KW-1185">Reference proteome</keyword>
<dbReference type="CDD" id="cd01031">
    <property type="entry name" value="EriC"/>
    <property type="match status" value="1"/>
</dbReference>
<evidence type="ECO:0000256" key="10">
    <source>
        <dbReference type="SAM" id="Phobius"/>
    </source>
</evidence>
<feature type="transmembrane region" description="Helical" evidence="10">
    <location>
        <begin position="216"/>
        <end position="238"/>
    </location>
</feature>
<dbReference type="PRINTS" id="PR00762">
    <property type="entry name" value="CLCHANNEL"/>
</dbReference>
<dbReference type="AlphaFoldDB" id="E6MHB8"/>
<protein>
    <submittedName>
        <fullName evidence="12">Chloride transporter, ClC family</fullName>
    </submittedName>
</protein>
<dbReference type="Gene3D" id="3.30.70.1450">
    <property type="entry name" value="Regulator of K+ conductance, C-terminal domain"/>
    <property type="match status" value="1"/>
</dbReference>
<feature type="transmembrane region" description="Helical" evidence="10">
    <location>
        <begin position="388"/>
        <end position="413"/>
    </location>
</feature>
<evidence type="ECO:0000256" key="6">
    <source>
        <dbReference type="ARBA" id="ARBA00023136"/>
    </source>
</evidence>
<dbReference type="Pfam" id="PF02080">
    <property type="entry name" value="TrkA_C"/>
    <property type="match status" value="1"/>
</dbReference>
<dbReference type="Pfam" id="PF00654">
    <property type="entry name" value="Voltage_CLC"/>
    <property type="match status" value="1"/>
</dbReference>
<dbReference type="EMBL" id="AEQN01000017">
    <property type="protein sequence ID" value="EFV01482.1"/>
    <property type="molecule type" value="Genomic_DNA"/>
</dbReference>
<reference evidence="12 13" key="1">
    <citation type="submission" date="2010-12" db="EMBL/GenBank/DDBJ databases">
        <authorList>
            <person name="Muzny D."/>
            <person name="Qin X."/>
            <person name="Deng J."/>
            <person name="Jiang H."/>
            <person name="Liu Y."/>
            <person name="Qu J."/>
            <person name="Song X.-Z."/>
            <person name="Zhang L."/>
            <person name="Thornton R."/>
            <person name="Coyle M."/>
            <person name="Francisco L."/>
            <person name="Jackson L."/>
            <person name="Javaid M."/>
            <person name="Korchina V."/>
            <person name="Kovar C."/>
            <person name="Mata R."/>
            <person name="Mathew T."/>
            <person name="Ngo R."/>
            <person name="Nguyen L."/>
            <person name="Nguyen N."/>
            <person name="Okwuonu G."/>
            <person name="Ongeri F."/>
            <person name="Pham C."/>
            <person name="Simmons D."/>
            <person name="Wilczek-Boney K."/>
            <person name="Hale W."/>
            <person name="Jakkamsetti A."/>
            <person name="Pham P."/>
            <person name="Ruth R."/>
            <person name="San Lucas F."/>
            <person name="Warren J."/>
            <person name="Zhang J."/>
            <person name="Zhao Z."/>
            <person name="Zhou C."/>
            <person name="Zhu D."/>
            <person name="Lee S."/>
            <person name="Bess C."/>
            <person name="Blankenburg K."/>
            <person name="Forbes L."/>
            <person name="Fu Q."/>
            <person name="Gubbala S."/>
            <person name="Hirani K."/>
            <person name="Jayaseelan J.C."/>
            <person name="Lara F."/>
            <person name="Munidasa M."/>
            <person name="Palculict T."/>
            <person name="Patil S."/>
            <person name="Pu L.-L."/>
            <person name="Saada N."/>
            <person name="Tang L."/>
            <person name="Weissenberger G."/>
            <person name="Zhu Y."/>
            <person name="Hemphill L."/>
            <person name="Shang Y."/>
            <person name="Youmans B."/>
            <person name="Ayvaz T."/>
            <person name="Ross M."/>
            <person name="Santibanez J."/>
            <person name="Aqrawi P."/>
            <person name="Gross S."/>
            <person name="Joshi V."/>
            <person name="Fowler G."/>
            <person name="Nazareth L."/>
            <person name="Reid J."/>
            <person name="Worley K."/>
            <person name="Petrosino J."/>
            <person name="Highlander S."/>
            <person name="Gibbs R."/>
        </authorList>
    </citation>
    <scope>NUCLEOTIDE SEQUENCE [LARGE SCALE GENOMIC DNA]</scope>
    <source>
        <strain evidence="12 13">ATCC 23263</strain>
    </source>
</reference>
<accession>E6MHB8</accession>
<dbReference type="SUPFAM" id="SSF116726">
    <property type="entry name" value="TrkA C-terminal domain-like"/>
    <property type="match status" value="1"/>
</dbReference>
<dbReference type="HOGENOM" id="CLU_015263_7_4_9"/>
<name>E6MHB8_9FIRM</name>
<sequence length="551" mass="59454">MKGTRKNESASLKTGAGLCKRRRIMQRQSQKTLHHMVEDHRIFSARLAGEGALVGVVAGLVAVAYRRAMDWSLSFHMAMLRHMHSWWTVAVFSLLLAGMAMVVARLIRWEPWIRGSGISEVSGELRGYLDMCWWRVLVAKLAGSLLGIVGGLSLGREGPSVQLGAMAGKGFSRTFRRDELEERYLVTCGAGAGLSAAFNCPLSGVMFALETFYKDYSLNMLFSVMTAAVVADFVSKVFFGMNPVFRIPVQGTLGLSEVWLVLLLGIFCGLTGALFHQCLKGSGRFYSHLRRLPREYHPVIPFLLAGMIGFVLPEVLGDGHVMLEDLGAGVFGFRMIVMLFTVKFLFSMLCFSSGAPGGSLAPMMVLGGFVGGIYGHLAVMHFSVAPRLINNFVILAMAGYFAAIVRAPLTAVVLASELTGSLNHLIYVGAVVIISELTAALIKTEPLFEAGLGRLIAEQRSEEHRTSEGQSKVLVMASISLGSVLDQAAIASVAWPPGSLVVSVQRGNRELTPNGDTVLVAGDRLVLICDQDQRIPAAEALKAMTDGPAGI</sequence>
<evidence type="ECO:0000256" key="2">
    <source>
        <dbReference type="ARBA" id="ARBA00022448"/>
    </source>
</evidence>
<feature type="transmembrane region" description="Helical" evidence="10">
    <location>
        <begin position="258"/>
        <end position="275"/>
    </location>
</feature>
<feature type="transmembrane region" description="Helical" evidence="10">
    <location>
        <begin position="363"/>
        <end position="382"/>
    </location>
</feature>
<dbReference type="GO" id="GO:0034707">
    <property type="term" value="C:chloride channel complex"/>
    <property type="evidence" value="ECO:0007669"/>
    <property type="project" value="UniProtKB-KW"/>
</dbReference>
<feature type="transmembrane region" description="Helical" evidence="10">
    <location>
        <begin position="184"/>
        <end position="209"/>
    </location>
</feature>
<feature type="transmembrane region" description="Helical" evidence="10">
    <location>
        <begin position="328"/>
        <end position="351"/>
    </location>
</feature>